<protein>
    <recommendedName>
        <fullName evidence="7">FAD-binding FR-type domain-containing protein</fullName>
    </recommendedName>
</protein>
<feature type="domain" description="FAD-binding FR-type" evidence="7">
    <location>
        <begin position="235"/>
        <end position="355"/>
    </location>
</feature>
<evidence type="ECO:0000313" key="8">
    <source>
        <dbReference type="EMBL" id="KAK3245078.1"/>
    </source>
</evidence>
<evidence type="ECO:0000256" key="5">
    <source>
        <dbReference type="ARBA" id="ARBA00023002"/>
    </source>
</evidence>
<feature type="binding site" evidence="6">
    <location>
        <position position="304"/>
    </location>
    <ligand>
        <name>FAD</name>
        <dbReference type="ChEBI" id="CHEBI:57692"/>
    </ligand>
</feature>
<dbReference type="InterPro" id="IPR011990">
    <property type="entry name" value="TPR-like_helical_dom_sf"/>
</dbReference>
<keyword evidence="10" id="KW-1185">Reference proteome</keyword>
<comment type="caution">
    <text evidence="9">The sequence shown here is derived from an EMBL/GenBank/DDBJ whole genome shotgun (WGS) entry which is preliminary data.</text>
</comment>
<feature type="binding site" evidence="6">
    <location>
        <position position="321"/>
    </location>
    <ligand>
        <name>FAD</name>
        <dbReference type="ChEBI" id="CHEBI:57692"/>
    </ligand>
</feature>
<dbReference type="SUPFAM" id="SSF52833">
    <property type="entry name" value="Thioredoxin-like"/>
    <property type="match status" value="1"/>
</dbReference>
<dbReference type="PANTHER" id="PTHR19370:SF184">
    <property type="entry name" value="NADH-CYTOCHROME B5 REDUCTASE-LIKE"/>
    <property type="match status" value="1"/>
</dbReference>
<reference evidence="9 10" key="1">
    <citation type="journal article" date="2015" name="Genome Biol. Evol.">
        <title>Comparative Genomics of a Bacterivorous Green Alga Reveals Evolutionary Causalities and Consequences of Phago-Mixotrophic Mode of Nutrition.</title>
        <authorList>
            <person name="Burns J.A."/>
            <person name="Paasch A."/>
            <person name="Narechania A."/>
            <person name="Kim E."/>
        </authorList>
    </citation>
    <scope>NUCLEOTIDE SEQUENCE [LARGE SCALE GENOMIC DNA]</scope>
    <source>
        <strain evidence="9">PLY_AMNH</strain>
    </source>
</reference>
<comment type="similarity">
    <text evidence="2">Belongs to the flavoprotein pyridine nucleotide cytochrome reductase family.</text>
</comment>
<keyword evidence="3 6" id="KW-0285">Flavoprotein</keyword>
<dbReference type="EMBL" id="LGRX02031035">
    <property type="protein sequence ID" value="KAK3245078.1"/>
    <property type="molecule type" value="Genomic_DNA"/>
</dbReference>
<dbReference type="PROSITE" id="PS51384">
    <property type="entry name" value="FAD_FR"/>
    <property type="match status" value="1"/>
</dbReference>
<organism evidence="9 10">
    <name type="scientific">Cymbomonas tetramitiformis</name>
    <dbReference type="NCBI Taxonomy" id="36881"/>
    <lineage>
        <taxon>Eukaryota</taxon>
        <taxon>Viridiplantae</taxon>
        <taxon>Chlorophyta</taxon>
        <taxon>Pyramimonadophyceae</taxon>
        <taxon>Pyramimonadales</taxon>
        <taxon>Pyramimonadaceae</taxon>
        <taxon>Cymbomonas</taxon>
    </lineage>
</organism>
<sequence>MSEIYVCQAGSCKAQGSEAVLLEIEELTKGLVGCSVRASGCVGACSQAPNVIVAKRGASESLHTRLDTVEKSAEVVREATGHTPSLQDPVLLDRLAAARSMRIRQVARGEQKWNKAMAGMAQRIANTSDEDDRAELQFDLAELCVSAGQYEEALGHLAAVKSVAVYSPQVYLSVGKVLRLLHRFDELDELAEDVAWTFQEPRSARIREYIGNFLRECKQDAIQSAADPTHFRRIEGYARWKLCGIVPVSPHTAIYHFTSSDLKRGTPYARGRGRTMWHKTWHTTLLAEVGENNEGPLPWIERDYTPVSTWIDWEKGNVDILIKIYPNGTATSWLHKQPIGCHVWLSQPKKTMAVPSLTLNSSRIGNDKLAHQGVLLLVAGTGIVVASQVMHHMDPNTCFGTSTNRTPPLRCPTTVIYACRQDDVLMAGDLSKWCSSDIGHAKLQRCVLAISSTQDQASAELPFQATTSLGPTSELRQLASVPNLSIVETRVTSELIQHELALLHELGQCRIVISGPESFNCAMKNMLIQENGIVEDLITVLSG</sequence>
<evidence type="ECO:0000256" key="6">
    <source>
        <dbReference type="PIRSR" id="PIRSR601834-1"/>
    </source>
</evidence>
<feature type="binding site" evidence="6">
    <location>
        <position position="323"/>
    </location>
    <ligand>
        <name>FAD</name>
        <dbReference type="ChEBI" id="CHEBI:57692"/>
    </ligand>
</feature>
<evidence type="ECO:0000256" key="4">
    <source>
        <dbReference type="ARBA" id="ARBA00022827"/>
    </source>
</evidence>
<reference evidence="9" key="2">
    <citation type="submission" date="2023-06" db="EMBL/GenBank/DDBJ databases">
        <title>Long-read-based genome assembly of the green algal bacterivore Cymbomonas tetramitiformis.</title>
        <authorList>
            <person name="Gyaltshen Y."/>
            <person name="Rozenberg A."/>
            <person name="Paasch A."/>
            <person name="Burns J.A."/>
            <person name="Warring S."/>
            <person name="Larson R."/>
            <person name="Maurer-Alcala X."/>
            <person name="Dacks J."/>
            <person name="Kim E."/>
        </authorList>
    </citation>
    <scope>NUCLEOTIDE SEQUENCE</scope>
    <source>
        <strain evidence="9">PLY_AMNH</strain>
    </source>
</reference>
<dbReference type="EMBL" id="LGRX02024259">
    <property type="protein sequence ID" value="KAK3254038.1"/>
    <property type="molecule type" value="Genomic_DNA"/>
</dbReference>
<evidence type="ECO:0000259" key="7">
    <source>
        <dbReference type="PROSITE" id="PS51384"/>
    </source>
</evidence>
<dbReference type="PANTHER" id="PTHR19370">
    <property type="entry name" value="NADH-CYTOCHROME B5 REDUCTASE"/>
    <property type="match status" value="1"/>
</dbReference>
<evidence type="ECO:0000313" key="10">
    <source>
        <dbReference type="Proteomes" id="UP001190700"/>
    </source>
</evidence>
<dbReference type="SUPFAM" id="SSF48452">
    <property type="entry name" value="TPR-like"/>
    <property type="match status" value="1"/>
</dbReference>
<dbReference type="InterPro" id="IPR017927">
    <property type="entry name" value="FAD-bd_FR_type"/>
</dbReference>
<dbReference type="Gene3D" id="3.40.50.80">
    <property type="entry name" value="Nucleotide-binding domain of ferredoxin-NADP reductase (FNR) module"/>
    <property type="match status" value="1"/>
</dbReference>
<dbReference type="InterPro" id="IPR017938">
    <property type="entry name" value="Riboflavin_synthase-like_b-brl"/>
</dbReference>
<dbReference type="Proteomes" id="UP001190700">
    <property type="component" value="Unassembled WGS sequence"/>
</dbReference>
<dbReference type="Pfam" id="PF00970">
    <property type="entry name" value="FAD_binding_6"/>
    <property type="match status" value="1"/>
</dbReference>
<name>A0AAE0CFE6_9CHLO</name>
<keyword evidence="4 6" id="KW-0274">FAD</keyword>
<keyword evidence="5" id="KW-0560">Oxidoreductase</keyword>
<feature type="binding site" evidence="6">
    <location>
        <position position="302"/>
    </location>
    <ligand>
        <name>FAD</name>
        <dbReference type="ChEBI" id="CHEBI:57692"/>
    </ligand>
</feature>
<proteinExistence type="inferred from homology"/>
<dbReference type="Gene3D" id="3.40.30.10">
    <property type="entry name" value="Glutaredoxin"/>
    <property type="match status" value="1"/>
</dbReference>
<evidence type="ECO:0000256" key="3">
    <source>
        <dbReference type="ARBA" id="ARBA00022630"/>
    </source>
</evidence>
<evidence type="ECO:0000256" key="2">
    <source>
        <dbReference type="ARBA" id="ARBA00006105"/>
    </source>
</evidence>
<dbReference type="InterPro" id="IPR036249">
    <property type="entry name" value="Thioredoxin-like_sf"/>
</dbReference>
<gene>
    <name evidence="9" type="ORF">CYMTET_36734</name>
    <name evidence="8" type="ORF">CYMTET_45335</name>
</gene>
<dbReference type="GO" id="GO:0016491">
    <property type="term" value="F:oxidoreductase activity"/>
    <property type="evidence" value="ECO:0007669"/>
    <property type="project" value="UniProtKB-KW"/>
</dbReference>
<dbReference type="InterPro" id="IPR001834">
    <property type="entry name" value="CBR-like"/>
</dbReference>
<comment type="cofactor">
    <cofactor evidence="1 6">
        <name>FAD</name>
        <dbReference type="ChEBI" id="CHEBI:57692"/>
    </cofactor>
</comment>
<dbReference type="InterPro" id="IPR008333">
    <property type="entry name" value="Cbr1-like_FAD-bd_dom"/>
</dbReference>
<dbReference type="InterPro" id="IPR039261">
    <property type="entry name" value="FNR_nucleotide-bd"/>
</dbReference>
<dbReference type="CDD" id="cd02980">
    <property type="entry name" value="TRX_Fd_family"/>
    <property type="match status" value="1"/>
</dbReference>
<dbReference type="SUPFAM" id="SSF63380">
    <property type="entry name" value="Riboflavin synthase domain-like"/>
    <property type="match status" value="1"/>
</dbReference>
<dbReference type="AlphaFoldDB" id="A0AAE0CFE6"/>
<evidence type="ECO:0000313" key="9">
    <source>
        <dbReference type="EMBL" id="KAK3254038.1"/>
    </source>
</evidence>
<evidence type="ECO:0000256" key="1">
    <source>
        <dbReference type="ARBA" id="ARBA00001974"/>
    </source>
</evidence>
<accession>A0AAE0CFE6</accession>
<dbReference type="Gene3D" id="2.40.30.10">
    <property type="entry name" value="Translation factors"/>
    <property type="match status" value="1"/>
</dbReference>